<comment type="similarity">
    <text evidence="1">Belongs to the arrestin family.</text>
</comment>
<dbReference type="Pfam" id="PF02752">
    <property type="entry name" value="Arrestin_C"/>
    <property type="match status" value="1"/>
</dbReference>
<gene>
    <name evidence="5 6 7 8" type="primary">LOC111123995</name>
</gene>
<dbReference type="GeneID" id="111123995"/>
<organism evidence="4 5">
    <name type="scientific">Crassostrea virginica</name>
    <name type="common">Eastern oyster</name>
    <dbReference type="NCBI Taxonomy" id="6565"/>
    <lineage>
        <taxon>Eukaryota</taxon>
        <taxon>Metazoa</taxon>
        <taxon>Spiralia</taxon>
        <taxon>Lophotrochozoa</taxon>
        <taxon>Mollusca</taxon>
        <taxon>Bivalvia</taxon>
        <taxon>Autobranchia</taxon>
        <taxon>Pteriomorphia</taxon>
        <taxon>Ostreida</taxon>
        <taxon>Ostreoidea</taxon>
        <taxon>Ostreidae</taxon>
        <taxon>Crassostrea</taxon>
    </lineage>
</organism>
<feature type="region of interest" description="Disordered" evidence="2">
    <location>
        <begin position="321"/>
        <end position="345"/>
    </location>
</feature>
<dbReference type="OrthoDB" id="2333384at2759"/>
<dbReference type="GO" id="GO:0005737">
    <property type="term" value="C:cytoplasm"/>
    <property type="evidence" value="ECO:0007669"/>
    <property type="project" value="TreeGrafter"/>
</dbReference>
<protein>
    <submittedName>
        <fullName evidence="5 6">Arrestin domain-containing protein 4-like</fullName>
    </submittedName>
</protein>
<evidence type="ECO:0000313" key="7">
    <source>
        <dbReference type="RefSeq" id="XP_022322530.1"/>
    </source>
</evidence>
<evidence type="ECO:0000259" key="3">
    <source>
        <dbReference type="SMART" id="SM01017"/>
    </source>
</evidence>
<dbReference type="AlphaFoldDB" id="A0A8B8D359"/>
<dbReference type="Proteomes" id="UP000694844">
    <property type="component" value="Chromosome 3"/>
</dbReference>
<evidence type="ECO:0000313" key="6">
    <source>
        <dbReference type="RefSeq" id="XP_022322529.1"/>
    </source>
</evidence>
<evidence type="ECO:0000256" key="2">
    <source>
        <dbReference type="SAM" id="MobiDB-lite"/>
    </source>
</evidence>
<dbReference type="Pfam" id="PF00339">
    <property type="entry name" value="Arrestin_N"/>
    <property type="match status" value="1"/>
</dbReference>
<dbReference type="Gene3D" id="2.60.40.640">
    <property type="match status" value="2"/>
</dbReference>
<dbReference type="InterPro" id="IPR014752">
    <property type="entry name" value="Arrestin-like_C"/>
</dbReference>
<dbReference type="RefSeq" id="XP_022322528.1">
    <property type="nucleotide sequence ID" value="XM_022466820.1"/>
</dbReference>
<keyword evidence="4" id="KW-1185">Reference proteome</keyword>
<feature type="compositionally biased region" description="Basic and acidic residues" evidence="2">
    <location>
        <begin position="322"/>
        <end position="339"/>
    </location>
</feature>
<feature type="region of interest" description="Disordered" evidence="2">
    <location>
        <begin position="360"/>
        <end position="385"/>
    </location>
</feature>
<evidence type="ECO:0000313" key="4">
    <source>
        <dbReference type="Proteomes" id="UP000694844"/>
    </source>
</evidence>
<dbReference type="PANTHER" id="PTHR11188">
    <property type="entry name" value="ARRESTIN DOMAIN CONTAINING PROTEIN"/>
    <property type="match status" value="1"/>
</dbReference>
<dbReference type="InterPro" id="IPR011021">
    <property type="entry name" value="Arrestin-like_N"/>
</dbReference>
<dbReference type="GO" id="GO:0015031">
    <property type="term" value="P:protein transport"/>
    <property type="evidence" value="ECO:0007669"/>
    <property type="project" value="TreeGrafter"/>
</dbReference>
<feature type="compositionally biased region" description="Basic and acidic residues" evidence="2">
    <location>
        <begin position="363"/>
        <end position="373"/>
    </location>
</feature>
<dbReference type="InterPro" id="IPR014756">
    <property type="entry name" value="Ig_E-set"/>
</dbReference>
<reference evidence="5 6" key="1">
    <citation type="submission" date="2025-04" db="UniProtKB">
        <authorList>
            <consortium name="RefSeq"/>
        </authorList>
    </citation>
    <scope>IDENTIFICATION</scope>
    <source>
        <tissue evidence="5 6">Whole sample</tissue>
    </source>
</reference>
<dbReference type="RefSeq" id="XP_022322530.1">
    <property type="nucleotide sequence ID" value="XM_022466822.1"/>
</dbReference>
<dbReference type="InterPro" id="IPR050357">
    <property type="entry name" value="Arrestin_domain-protein"/>
</dbReference>
<feature type="domain" description="Arrestin C-terminal-like" evidence="3">
    <location>
        <begin position="165"/>
        <end position="296"/>
    </location>
</feature>
<dbReference type="SMART" id="SM01017">
    <property type="entry name" value="Arrestin_C"/>
    <property type="match status" value="1"/>
</dbReference>
<evidence type="ECO:0000313" key="8">
    <source>
        <dbReference type="RefSeq" id="XP_022322531.1"/>
    </source>
</evidence>
<dbReference type="InterPro" id="IPR011022">
    <property type="entry name" value="Arrestin_C-like"/>
</dbReference>
<dbReference type="SUPFAM" id="SSF81296">
    <property type="entry name" value="E set domains"/>
    <property type="match status" value="2"/>
</dbReference>
<name>A0A8B8D359_CRAVI</name>
<dbReference type="RefSeq" id="XP_022322531.1">
    <property type="nucleotide sequence ID" value="XM_022466823.1"/>
</dbReference>
<sequence length="385" mass="43688">MGSAVDNLSIYLEHDIDEQYQYQPGEIVRGHLDVTLTRPLTIRTISISVYGQGAVACEDRELGSLHAHEEYINASKQISHGSEHYNKGQHRFPFDYLLPNNLPSSFIGKYGSVTYVLKAVIHGERPGETSITSEPFLVLRRTMLPEQCNKTVGTSAQKRVWAMCDSGKLKVSVELNKVGFCPGEDIFISAQIGNKTPLKVTAVQASLIMDSVYHAKQQKIPFHQIVNKRRDMYELESGEGRRWQNVRLTVPPYIPESGLENCDIIGISYKFQFRVELLGGKEVRMELPVLVGTHHMGLDIPENAKLDNGRYNNEWSTRHFPGRTDEIGNGFEREPEKWEGGVPELRPVDSTMINPLFQRQTSTHHERPKKISTEEMPEIMENTKL</sequence>
<accession>A0A8B8D359</accession>
<evidence type="ECO:0000313" key="5">
    <source>
        <dbReference type="RefSeq" id="XP_022322528.1"/>
    </source>
</evidence>
<dbReference type="KEGG" id="cvn:111123995"/>
<evidence type="ECO:0000256" key="1">
    <source>
        <dbReference type="ARBA" id="ARBA00005298"/>
    </source>
</evidence>
<dbReference type="RefSeq" id="XP_022322529.1">
    <property type="nucleotide sequence ID" value="XM_022466821.1"/>
</dbReference>
<dbReference type="PANTHER" id="PTHR11188:SF176">
    <property type="entry name" value="ARRESTIN DOMAIN-CONTAINING PROTEIN 1"/>
    <property type="match status" value="1"/>
</dbReference>
<proteinExistence type="inferred from homology"/>